<evidence type="ECO:0000256" key="5">
    <source>
        <dbReference type="ARBA" id="ARBA00023136"/>
    </source>
</evidence>
<sequence>MNFSPAALGVALLLSGHGLRKKSLSLSGAAAAFLAGYAHLANPLKLFGVSLIVFYLLGSRATKVKADVKAKLEDGVDPTKPQGNRNWVQVLSNSLPSLIAALAYSRYVSNQPVTAVLSDRTTRALIYAAVFHFATSLGDTLASELGILAKTSPVSVLTFKKVPPGTNGGITVPGLVWSALGGTVMGVTAVVSLLIESSITSSQALQLVSRASAAGLAGSLRTVYRDGKILTDASKDHTGGEVVGVGKDILSNSNVNLISCSLMALAGYWVGGQTV</sequence>
<dbReference type="KEGG" id="tasa:A1Q1_08251"/>
<dbReference type="AlphaFoldDB" id="J6F182"/>
<comment type="caution">
    <text evidence="7">The sequence shown here is derived from an EMBL/GenBank/DDBJ whole genome shotgun (WGS) entry which is preliminary data.</text>
</comment>
<dbReference type="OrthoDB" id="30881at2759"/>
<keyword evidence="4 6" id="KW-1133">Transmembrane helix</keyword>
<evidence type="ECO:0000256" key="2">
    <source>
        <dbReference type="ARBA" id="ARBA00009012"/>
    </source>
</evidence>
<dbReference type="GeneID" id="25991763"/>
<evidence type="ECO:0000256" key="6">
    <source>
        <dbReference type="SAM" id="Phobius"/>
    </source>
</evidence>
<comment type="subcellular location">
    <subcellularLocation>
        <location evidence="1">Membrane</location>
        <topology evidence="1">Multi-pass membrane protein</topology>
    </subcellularLocation>
</comment>
<protein>
    <recommendedName>
        <fullName evidence="9">Integral membrane protein</fullName>
    </recommendedName>
</protein>
<evidence type="ECO:0008006" key="9">
    <source>
        <dbReference type="Google" id="ProtNLM"/>
    </source>
</evidence>
<dbReference type="Pfam" id="PF01940">
    <property type="entry name" value="DUF92"/>
    <property type="match status" value="1"/>
</dbReference>
<evidence type="ECO:0000313" key="7">
    <source>
        <dbReference type="EMBL" id="EJT50699.1"/>
    </source>
</evidence>
<organism evidence="7 8">
    <name type="scientific">Trichosporon asahii var. asahii (strain ATCC 90039 / CBS 2479 / JCM 2466 / KCTC 7840 / NBRC 103889/ NCYC 2677 / UAMH 7654)</name>
    <name type="common">Yeast</name>
    <dbReference type="NCBI Taxonomy" id="1186058"/>
    <lineage>
        <taxon>Eukaryota</taxon>
        <taxon>Fungi</taxon>
        <taxon>Dikarya</taxon>
        <taxon>Basidiomycota</taxon>
        <taxon>Agaricomycotina</taxon>
        <taxon>Tremellomycetes</taxon>
        <taxon>Trichosporonales</taxon>
        <taxon>Trichosporonaceae</taxon>
        <taxon>Trichosporon</taxon>
    </lineage>
</organism>
<dbReference type="RefSeq" id="XP_014181873.1">
    <property type="nucleotide sequence ID" value="XM_014326398.1"/>
</dbReference>
<feature type="transmembrane region" description="Helical" evidence="6">
    <location>
        <begin position="34"/>
        <end position="57"/>
    </location>
</feature>
<dbReference type="Proteomes" id="UP000002748">
    <property type="component" value="Unassembled WGS sequence"/>
</dbReference>
<accession>J6F182</accession>
<dbReference type="PANTHER" id="PTHR13353:SF5">
    <property type="entry name" value="TRANSMEMBRANE PROTEIN 19"/>
    <property type="match status" value="1"/>
</dbReference>
<dbReference type="InterPro" id="IPR002794">
    <property type="entry name" value="DUF92_TMEM19"/>
</dbReference>
<dbReference type="PANTHER" id="PTHR13353">
    <property type="entry name" value="TRANSMEMBRANE PROTEIN 19"/>
    <property type="match status" value="1"/>
</dbReference>
<proteinExistence type="inferred from homology"/>
<comment type="similarity">
    <text evidence="2">Belongs to the TMEM19 family.</text>
</comment>
<reference evidence="7 8" key="1">
    <citation type="journal article" date="2012" name="Eukaryot. Cell">
        <title>Draft genome sequence of CBS 2479, the standard type strain of Trichosporon asahii.</title>
        <authorList>
            <person name="Yang R.Y."/>
            <person name="Li H.T."/>
            <person name="Zhu H."/>
            <person name="Zhou G.P."/>
            <person name="Wang M."/>
            <person name="Wang L."/>
        </authorList>
    </citation>
    <scope>NUCLEOTIDE SEQUENCE [LARGE SCALE GENOMIC DNA]</scope>
    <source>
        <strain evidence="8">ATCC 90039 / CBS 2479 / JCM 2466 / KCTC 7840 / NCYC 2677 / UAMH 7654</strain>
    </source>
</reference>
<evidence type="ECO:0000313" key="8">
    <source>
        <dbReference type="Proteomes" id="UP000002748"/>
    </source>
</evidence>
<evidence type="ECO:0000256" key="1">
    <source>
        <dbReference type="ARBA" id="ARBA00004141"/>
    </source>
</evidence>
<dbReference type="GO" id="GO:0016020">
    <property type="term" value="C:membrane"/>
    <property type="evidence" value="ECO:0007669"/>
    <property type="project" value="UniProtKB-SubCell"/>
</dbReference>
<evidence type="ECO:0000256" key="4">
    <source>
        <dbReference type="ARBA" id="ARBA00022989"/>
    </source>
</evidence>
<keyword evidence="3 6" id="KW-0812">Transmembrane</keyword>
<gene>
    <name evidence="7" type="ORF">A1Q1_08251</name>
</gene>
<dbReference type="HOGENOM" id="CLU_036918_3_0_1"/>
<dbReference type="VEuPathDB" id="FungiDB:A1Q1_08251"/>
<keyword evidence="5 6" id="KW-0472">Membrane</keyword>
<evidence type="ECO:0000256" key="3">
    <source>
        <dbReference type="ARBA" id="ARBA00022692"/>
    </source>
</evidence>
<dbReference type="EMBL" id="ALBS01000096">
    <property type="protein sequence ID" value="EJT50699.1"/>
    <property type="molecule type" value="Genomic_DNA"/>
</dbReference>
<name>J6F182_TRIAS</name>